<dbReference type="STRING" id="27342.A0A0H2RCJ9"/>
<feature type="region of interest" description="Disordered" evidence="1">
    <location>
        <begin position="112"/>
        <end position="168"/>
    </location>
</feature>
<dbReference type="CDD" id="cd09271">
    <property type="entry name" value="RNase_H2-C"/>
    <property type="match status" value="1"/>
</dbReference>
<dbReference type="InParanoid" id="A0A0H2RCJ9"/>
<protein>
    <submittedName>
        <fullName evidence="2">Ribonuclease H1 small subunit</fullName>
    </submittedName>
</protein>
<dbReference type="Pfam" id="PF08615">
    <property type="entry name" value="RNase_H2_suC"/>
    <property type="match status" value="1"/>
</dbReference>
<dbReference type="GO" id="GO:0032299">
    <property type="term" value="C:ribonuclease H2 complex"/>
    <property type="evidence" value="ECO:0007669"/>
    <property type="project" value="InterPro"/>
</dbReference>
<dbReference type="PANTHER" id="PTHR47204">
    <property type="entry name" value="OS02G0168900 PROTEIN"/>
    <property type="match status" value="1"/>
</dbReference>
<accession>A0A0H2RCJ9</accession>
<dbReference type="PANTHER" id="PTHR47204:SF1">
    <property type="entry name" value="RIBONUCLEASE H2 SUBUNIT C"/>
    <property type="match status" value="1"/>
</dbReference>
<dbReference type="EMBL" id="KQ086052">
    <property type="protein sequence ID" value="KLO09555.1"/>
    <property type="molecule type" value="Genomic_DNA"/>
</dbReference>
<reference evidence="2 3" key="1">
    <citation type="submission" date="2015-04" db="EMBL/GenBank/DDBJ databases">
        <title>Complete genome sequence of Schizopora paradoxa KUC8140, a cosmopolitan wood degrader in East Asia.</title>
        <authorList>
            <consortium name="DOE Joint Genome Institute"/>
            <person name="Min B."/>
            <person name="Park H."/>
            <person name="Jang Y."/>
            <person name="Kim J.-J."/>
            <person name="Kim K.H."/>
            <person name="Pangilinan J."/>
            <person name="Lipzen A."/>
            <person name="Riley R."/>
            <person name="Grigoriev I.V."/>
            <person name="Spatafora J.W."/>
            <person name="Choi I.-G."/>
        </authorList>
    </citation>
    <scope>NUCLEOTIDE SEQUENCE [LARGE SCALE GENOMIC DNA]</scope>
    <source>
        <strain evidence="2 3">KUC8140</strain>
    </source>
</reference>
<evidence type="ECO:0000313" key="2">
    <source>
        <dbReference type="EMBL" id="KLO09555.1"/>
    </source>
</evidence>
<organism evidence="2 3">
    <name type="scientific">Schizopora paradoxa</name>
    <dbReference type="NCBI Taxonomy" id="27342"/>
    <lineage>
        <taxon>Eukaryota</taxon>
        <taxon>Fungi</taxon>
        <taxon>Dikarya</taxon>
        <taxon>Basidiomycota</taxon>
        <taxon>Agaricomycotina</taxon>
        <taxon>Agaricomycetes</taxon>
        <taxon>Hymenochaetales</taxon>
        <taxon>Schizoporaceae</taxon>
        <taxon>Schizopora</taxon>
    </lineage>
</organism>
<feature type="compositionally biased region" description="Acidic residues" evidence="1">
    <location>
        <begin position="145"/>
        <end position="156"/>
    </location>
</feature>
<sequence length="218" mass="23999">MSQEAIRIVPVEDKSALTSCTPNLMPFRIAHSGTAPISTFFRVKENTEPIAGASSLPEASSPSPSSSSRLVGRVTKRLVAAFRGRVVQGAEMALPDGYRGLVLRSNAVVNETDTKRKGREARKNGVESVGRRGTRSTRKSKQEPEPIDIDGDDVEMESPTTESPVEDTPMKDFKVHHTFNSLVIWNPDILVDHGRDEYSRALTEWTAVAAELHRTEDD</sequence>
<dbReference type="AlphaFoldDB" id="A0A0H2RCJ9"/>
<evidence type="ECO:0000313" key="3">
    <source>
        <dbReference type="Proteomes" id="UP000053477"/>
    </source>
</evidence>
<proteinExistence type="predicted"/>
<dbReference type="Proteomes" id="UP000053477">
    <property type="component" value="Unassembled WGS sequence"/>
</dbReference>
<dbReference type="Gene3D" id="2.40.128.680">
    <property type="match status" value="1"/>
</dbReference>
<dbReference type="GO" id="GO:0006401">
    <property type="term" value="P:RNA catabolic process"/>
    <property type="evidence" value="ECO:0007669"/>
    <property type="project" value="InterPro"/>
</dbReference>
<dbReference type="OrthoDB" id="6222486at2759"/>
<name>A0A0H2RCJ9_9AGAM</name>
<dbReference type="InterPro" id="IPR013924">
    <property type="entry name" value="RNase_H2_suC"/>
</dbReference>
<gene>
    <name evidence="2" type="ORF">SCHPADRAFT_560744</name>
</gene>
<evidence type="ECO:0000256" key="1">
    <source>
        <dbReference type="SAM" id="MobiDB-lite"/>
    </source>
</evidence>
<keyword evidence="3" id="KW-1185">Reference proteome</keyword>